<accession>A0ABQ7EJM7</accession>
<evidence type="ECO:0000256" key="1">
    <source>
        <dbReference type="SAM" id="MobiDB-lite"/>
    </source>
</evidence>
<evidence type="ECO:0000313" key="2">
    <source>
        <dbReference type="EMBL" id="KAF3597177.1"/>
    </source>
</evidence>
<sequence>MRRHLSKTPHLRLDLNRSRTREQERRDPRTTTRGHHHNSRPPPWIQRGERERAWRGDRESLERREREDAAGERDRRERDGARCKREEVLMARVFLFSGISAKVSFWNL</sequence>
<feature type="compositionally biased region" description="Basic residues" evidence="1">
    <location>
        <begin position="1"/>
        <end position="10"/>
    </location>
</feature>
<feature type="compositionally biased region" description="Basic and acidic residues" evidence="1">
    <location>
        <begin position="47"/>
        <end position="82"/>
    </location>
</feature>
<comment type="caution">
    <text evidence="2">The sequence shown here is derived from an EMBL/GenBank/DDBJ whole genome shotgun (WGS) entry which is preliminary data.</text>
</comment>
<gene>
    <name evidence="2" type="ORF">DY000_02024342</name>
</gene>
<reference evidence="2 3" key="1">
    <citation type="journal article" date="2020" name="BMC Genomics">
        <title>Intraspecific diversification of the crop wild relative Brassica cretica Lam. using demographic model selection.</title>
        <authorList>
            <person name="Kioukis A."/>
            <person name="Michalopoulou V.A."/>
            <person name="Briers L."/>
            <person name="Pirintsos S."/>
            <person name="Studholme D.J."/>
            <person name="Pavlidis P."/>
            <person name="Sarris P.F."/>
        </authorList>
    </citation>
    <scope>NUCLEOTIDE SEQUENCE [LARGE SCALE GENOMIC DNA]</scope>
    <source>
        <strain evidence="3">cv. PFS-1207/04</strain>
    </source>
</reference>
<keyword evidence="3" id="KW-1185">Reference proteome</keyword>
<organism evidence="2 3">
    <name type="scientific">Brassica cretica</name>
    <name type="common">Mustard</name>
    <dbReference type="NCBI Taxonomy" id="69181"/>
    <lineage>
        <taxon>Eukaryota</taxon>
        <taxon>Viridiplantae</taxon>
        <taxon>Streptophyta</taxon>
        <taxon>Embryophyta</taxon>
        <taxon>Tracheophyta</taxon>
        <taxon>Spermatophyta</taxon>
        <taxon>Magnoliopsida</taxon>
        <taxon>eudicotyledons</taxon>
        <taxon>Gunneridae</taxon>
        <taxon>Pentapetalae</taxon>
        <taxon>rosids</taxon>
        <taxon>malvids</taxon>
        <taxon>Brassicales</taxon>
        <taxon>Brassicaceae</taxon>
        <taxon>Brassiceae</taxon>
        <taxon>Brassica</taxon>
    </lineage>
</organism>
<protein>
    <submittedName>
        <fullName evidence="2">Uncharacterized protein</fullName>
    </submittedName>
</protein>
<evidence type="ECO:0000313" key="3">
    <source>
        <dbReference type="Proteomes" id="UP000266723"/>
    </source>
</evidence>
<feature type="compositionally biased region" description="Basic and acidic residues" evidence="1">
    <location>
        <begin position="11"/>
        <end position="30"/>
    </location>
</feature>
<name>A0ABQ7EJM7_BRACR</name>
<dbReference type="EMBL" id="QGKV02000299">
    <property type="protein sequence ID" value="KAF3597177.1"/>
    <property type="molecule type" value="Genomic_DNA"/>
</dbReference>
<proteinExistence type="predicted"/>
<dbReference type="Proteomes" id="UP000266723">
    <property type="component" value="Unassembled WGS sequence"/>
</dbReference>
<feature type="region of interest" description="Disordered" evidence="1">
    <location>
        <begin position="1"/>
        <end position="82"/>
    </location>
</feature>